<dbReference type="Proteomes" id="UP001575622">
    <property type="component" value="Unassembled WGS sequence"/>
</dbReference>
<feature type="transmembrane region" description="Helical" evidence="6">
    <location>
        <begin position="155"/>
        <end position="177"/>
    </location>
</feature>
<sequence>MSYRKPEEIAHITAAMGEKKAKMRPLQTCTLGFLAGAFIALGFLLYLRVAAGVPAAWSGLGSVLGAAMFPIGLILTIIAGGELLTGNMMAVPLARLQGKITTKQLTVNWLLITLSNFAGALFVAYLFGHVVGLTEAEPYLSKLVKVAGAKLDESFLQAFISGIGCNWLVALAVWLAYGADDVAGKMLGIWFPTMTFVAIGFQHVVANMFLIPAAIFAGHYTWLEYLGNFVPVFLGNAVGGSVFVATAYWIAYLRANEKAVLNREAVLPQSQPLPTNERAVAAEGKA</sequence>
<evidence type="ECO:0000256" key="1">
    <source>
        <dbReference type="ARBA" id="ARBA00004141"/>
    </source>
</evidence>
<feature type="transmembrane region" description="Helical" evidence="6">
    <location>
        <begin position="189"/>
        <end position="217"/>
    </location>
</feature>
<evidence type="ECO:0000256" key="3">
    <source>
        <dbReference type="ARBA" id="ARBA00022989"/>
    </source>
</evidence>
<dbReference type="PANTHER" id="PTHR30520">
    <property type="entry name" value="FORMATE TRANSPORTER-RELATED"/>
    <property type="match status" value="1"/>
</dbReference>
<name>A0ABV4UX23_9BACL</name>
<reference evidence="7 8" key="1">
    <citation type="submission" date="2024-09" db="EMBL/GenBank/DDBJ databases">
        <authorList>
            <person name="Makale K.P.P."/>
            <person name="Makhzoum A."/>
            <person name="Rantong G."/>
            <person name="Rahube T.O."/>
        </authorList>
    </citation>
    <scope>NUCLEOTIDE SEQUENCE [LARGE SCALE GENOMIC DNA]</scope>
    <source>
        <strain evidence="7 8">KM_D13</strain>
    </source>
</reference>
<evidence type="ECO:0000313" key="7">
    <source>
        <dbReference type="EMBL" id="MFB0842363.1"/>
    </source>
</evidence>
<feature type="transmembrane region" description="Helical" evidence="6">
    <location>
        <begin position="229"/>
        <end position="253"/>
    </location>
</feature>
<dbReference type="InterPro" id="IPR023271">
    <property type="entry name" value="Aquaporin-like"/>
</dbReference>
<evidence type="ECO:0000256" key="6">
    <source>
        <dbReference type="SAM" id="Phobius"/>
    </source>
</evidence>
<dbReference type="Gene3D" id="1.20.1080.10">
    <property type="entry name" value="Glycerol uptake facilitator protein"/>
    <property type="match status" value="1"/>
</dbReference>
<accession>A0ABV4UX23</accession>
<feature type="transmembrane region" description="Helical" evidence="6">
    <location>
        <begin position="105"/>
        <end position="127"/>
    </location>
</feature>
<comment type="subcellular location">
    <subcellularLocation>
        <location evidence="1">Membrane</location>
        <topology evidence="1">Multi-pass membrane protein</topology>
    </subcellularLocation>
</comment>
<evidence type="ECO:0000313" key="8">
    <source>
        <dbReference type="Proteomes" id="UP001575622"/>
    </source>
</evidence>
<proteinExistence type="inferred from homology"/>
<keyword evidence="3 6" id="KW-1133">Transmembrane helix</keyword>
<feature type="transmembrane region" description="Helical" evidence="6">
    <location>
        <begin position="29"/>
        <end position="51"/>
    </location>
</feature>
<keyword evidence="8" id="KW-1185">Reference proteome</keyword>
<feature type="transmembrane region" description="Helical" evidence="6">
    <location>
        <begin position="63"/>
        <end position="84"/>
    </location>
</feature>
<keyword evidence="2 6" id="KW-0812">Transmembrane</keyword>
<dbReference type="PANTHER" id="PTHR30520:SF6">
    <property type="entry name" value="FORMATE_NITRATE FAMILY TRANSPORTER (EUROFUNG)"/>
    <property type="match status" value="1"/>
</dbReference>
<keyword evidence="4 6" id="KW-0472">Membrane</keyword>
<dbReference type="RefSeq" id="WP_373950223.1">
    <property type="nucleotide sequence ID" value="NZ_JBHDLN010000004.1"/>
</dbReference>
<evidence type="ECO:0000256" key="4">
    <source>
        <dbReference type="ARBA" id="ARBA00023136"/>
    </source>
</evidence>
<gene>
    <name evidence="7" type="ORF">ACEU3E_09290</name>
</gene>
<dbReference type="NCBIfam" id="TIGR00790">
    <property type="entry name" value="fnt"/>
    <property type="match status" value="1"/>
</dbReference>
<organism evidence="7 8">
    <name type="scientific">Paenibacillus oleatilyticus</name>
    <dbReference type="NCBI Taxonomy" id="2594886"/>
    <lineage>
        <taxon>Bacteria</taxon>
        <taxon>Bacillati</taxon>
        <taxon>Bacillota</taxon>
        <taxon>Bacilli</taxon>
        <taxon>Bacillales</taxon>
        <taxon>Paenibacillaceae</taxon>
        <taxon>Paenibacillus</taxon>
    </lineage>
</organism>
<comment type="similarity">
    <text evidence="5">Belongs to the FNT transporter (TC 1.A.16) family.</text>
</comment>
<dbReference type="EMBL" id="JBHDLN010000004">
    <property type="protein sequence ID" value="MFB0842363.1"/>
    <property type="molecule type" value="Genomic_DNA"/>
</dbReference>
<evidence type="ECO:0000256" key="2">
    <source>
        <dbReference type="ARBA" id="ARBA00022692"/>
    </source>
</evidence>
<dbReference type="InterPro" id="IPR000292">
    <property type="entry name" value="For/NO2_transpt"/>
</dbReference>
<comment type="caution">
    <text evidence="7">The sequence shown here is derived from an EMBL/GenBank/DDBJ whole genome shotgun (WGS) entry which is preliminary data.</text>
</comment>
<evidence type="ECO:0000256" key="5">
    <source>
        <dbReference type="ARBA" id="ARBA00049660"/>
    </source>
</evidence>
<dbReference type="Pfam" id="PF01226">
    <property type="entry name" value="Form_Nir_trans"/>
    <property type="match status" value="1"/>
</dbReference>
<protein>
    <submittedName>
        <fullName evidence="7">Formate/nitrite transporter family protein</fullName>
    </submittedName>
</protein>